<keyword evidence="4" id="KW-1185">Reference proteome</keyword>
<evidence type="ECO:0000256" key="1">
    <source>
        <dbReference type="SAM" id="MobiDB-lite"/>
    </source>
</evidence>
<gene>
    <name evidence="3" type="ORF">C1949_16020</name>
</gene>
<feature type="chain" id="PRO_5015150828" evidence="2">
    <location>
        <begin position="22"/>
        <end position="168"/>
    </location>
</feature>
<dbReference type="InterPro" id="IPR021727">
    <property type="entry name" value="DUF3299"/>
</dbReference>
<sequence>MTRLTRLLALTLGLLALPAEAARELSWEELVPAGTGYLYGMPPARHDGLQSEDQPPADPLTQSMTNAPTVAELDGQEVKLPGYVVPLNVDPNQRVTEFLLVPYFGACIHVPPPPSNQIVLVHSEIGIALDATWVPYWITGTLRVEQSESELANAGYRLDASGIEEFAY</sequence>
<protein>
    <submittedName>
        <fullName evidence="3">DUF3299 domain-containing protein</fullName>
    </submittedName>
</protein>
<keyword evidence="2" id="KW-0732">Signal</keyword>
<feature type="signal peptide" evidence="2">
    <location>
        <begin position="1"/>
        <end position="21"/>
    </location>
</feature>
<evidence type="ECO:0000313" key="4">
    <source>
        <dbReference type="Proteomes" id="UP000243451"/>
    </source>
</evidence>
<dbReference type="Proteomes" id="UP000243451">
    <property type="component" value="Unassembled WGS sequence"/>
</dbReference>
<evidence type="ECO:0000313" key="3">
    <source>
        <dbReference type="EMBL" id="POB01493.1"/>
    </source>
</evidence>
<feature type="region of interest" description="Disordered" evidence="1">
    <location>
        <begin position="42"/>
        <end position="63"/>
    </location>
</feature>
<organism evidence="3 4">
    <name type="scientific">Halopseudomonas oceani</name>
    <dbReference type="NCBI Taxonomy" id="1708783"/>
    <lineage>
        <taxon>Bacteria</taxon>
        <taxon>Pseudomonadati</taxon>
        <taxon>Pseudomonadota</taxon>
        <taxon>Gammaproteobacteria</taxon>
        <taxon>Pseudomonadales</taxon>
        <taxon>Pseudomonadaceae</taxon>
        <taxon>Halopseudomonas</taxon>
    </lineage>
</organism>
<accession>A0A2P4ERT5</accession>
<dbReference type="Pfam" id="PF11736">
    <property type="entry name" value="DUF3299"/>
    <property type="match status" value="1"/>
</dbReference>
<name>A0A2P4ERT5_9GAMM</name>
<dbReference type="AlphaFoldDB" id="A0A2P4ERT5"/>
<dbReference type="RefSeq" id="WP_104739466.1">
    <property type="nucleotide sequence ID" value="NZ_BMHR01000017.1"/>
</dbReference>
<dbReference type="Gene3D" id="2.40.50.870">
    <property type="entry name" value="Protein of unknown function (DUF3299)"/>
    <property type="match status" value="1"/>
</dbReference>
<proteinExistence type="predicted"/>
<dbReference type="EMBL" id="PPSK01000019">
    <property type="protein sequence ID" value="POB01493.1"/>
    <property type="molecule type" value="Genomic_DNA"/>
</dbReference>
<dbReference type="OrthoDB" id="9784998at2"/>
<reference evidence="3 4" key="1">
    <citation type="submission" date="2018-01" db="EMBL/GenBank/DDBJ databases">
        <title>Draft genome of the type strain Pseudomonas oceani DSM 100277 isolated from the deep water in Okinawa trough, northwestern Pacific Ocean.</title>
        <authorList>
            <person name="Gomila M."/>
            <person name="Mulet M."/>
            <person name="Garcia-Valdes E."/>
            <person name="Lalucat J."/>
        </authorList>
    </citation>
    <scope>NUCLEOTIDE SEQUENCE [LARGE SCALE GENOMIC DNA]</scope>
    <source>
        <strain evidence="3 4">DSM 100277</strain>
    </source>
</reference>
<comment type="caution">
    <text evidence="3">The sequence shown here is derived from an EMBL/GenBank/DDBJ whole genome shotgun (WGS) entry which is preliminary data.</text>
</comment>
<evidence type="ECO:0000256" key="2">
    <source>
        <dbReference type="SAM" id="SignalP"/>
    </source>
</evidence>